<feature type="domain" description="Amine oxidase" evidence="1">
    <location>
        <begin position="14"/>
        <end position="400"/>
    </location>
</feature>
<gene>
    <name evidence="2" type="ORF">JL107_18620</name>
</gene>
<dbReference type="InterPro" id="IPR002937">
    <property type="entry name" value="Amino_oxidase"/>
</dbReference>
<accession>A0A939C6T3</accession>
<keyword evidence="3" id="KW-1185">Reference proteome</keyword>
<dbReference type="Proteomes" id="UP000663801">
    <property type="component" value="Unassembled WGS sequence"/>
</dbReference>
<sequence length="407" mass="42771">MGHRPDVVVVGAGVAGLACAADLQARGLQVRVLEKADRVGGRIRTERLDGYLCDIGFQLLNPAYPQVGRTVDVPALGLQQFAAGVRVNRGSGSAVLGDPRREPHLLGRTLRSGLLDVREIAGLIRWAAPTVLAPQRSLRAPDRTVAQAWDAVGVRGPLRRQVLQPFLSGVLADDPGHASDTYVRLLIRSFLLGTPGLPREGMQALPDQLAARLSAPVETGTEVVGIGPGPVVRTASGKIRARAVVVATDLPAAAALDLTPTRPTGGLTTWWYATPDDLPRDRLLCVDGQGGPVANTAVVSAAAPSYAPPGRGLVQLTALSAAGLGDDRALAQAGRLWRADTTEWELLVRHDVHDALPVTRPPLPIRRPVDLGDGILLCGDHQDTPSTQGALASGHRAARATVRHLAG</sequence>
<dbReference type="PROSITE" id="PS51257">
    <property type="entry name" value="PROKAR_LIPOPROTEIN"/>
    <property type="match status" value="1"/>
</dbReference>
<reference evidence="2" key="1">
    <citation type="submission" date="2021-01" db="EMBL/GenBank/DDBJ databases">
        <title>KCTC 19127 draft genome.</title>
        <authorList>
            <person name="An D."/>
        </authorList>
    </citation>
    <scope>NUCLEOTIDE SEQUENCE</scope>
    <source>
        <strain evidence="2">KCTC 19127</strain>
    </source>
</reference>
<dbReference type="PRINTS" id="PR00419">
    <property type="entry name" value="ADXRDTASE"/>
</dbReference>
<dbReference type="RefSeq" id="WP_205258497.1">
    <property type="nucleotide sequence ID" value="NZ_BAAAPV010000007.1"/>
</dbReference>
<dbReference type="EMBL" id="JAERWL010000018">
    <property type="protein sequence ID" value="MBM9478469.1"/>
    <property type="molecule type" value="Genomic_DNA"/>
</dbReference>
<evidence type="ECO:0000259" key="1">
    <source>
        <dbReference type="Pfam" id="PF01593"/>
    </source>
</evidence>
<dbReference type="Gene3D" id="3.50.50.60">
    <property type="entry name" value="FAD/NAD(P)-binding domain"/>
    <property type="match status" value="1"/>
</dbReference>
<dbReference type="SUPFAM" id="SSF51905">
    <property type="entry name" value="FAD/NAD(P)-binding domain"/>
    <property type="match status" value="1"/>
</dbReference>
<dbReference type="Pfam" id="PF01593">
    <property type="entry name" value="Amino_oxidase"/>
    <property type="match status" value="1"/>
</dbReference>
<evidence type="ECO:0000313" key="3">
    <source>
        <dbReference type="Proteomes" id="UP000663801"/>
    </source>
</evidence>
<comment type="caution">
    <text evidence="2">The sequence shown here is derived from an EMBL/GenBank/DDBJ whole genome shotgun (WGS) entry which is preliminary data.</text>
</comment>
<dbReference type="GO" id="GO:0016491">
    <property type="term" value="F:oxidoreductase activity"/>
    <property type="evidence" value="ECO:0007669"/>
    <property type="project" value="InterPro"/>
</dbReference>
<proteinExistence type="predicted"/>
<protein>
    <submittedName>
        <fullName evidence="2">FAD-dependent oxidoreductase</fullName>
    </submittedName>
</protein>
<name>A0A939C6T3_9ACTN</name>
<dbReference type="InterPro" id="IPR036188">
    <property type="entry name" value="FAD/NAD-bd_sf"/>
</dbReference>
<evidence type="ECO:0000313" key="2">
    <source>
        <dbReference type="EMBL" id="MBM9478469.1"/>
    </source>
</evidence>
<dbReference type="PANTHER" id="PTHR42841">
    <property type="entry name" value="AMINE OXIDASE"/>
    <property type="match status" value="1"/>
</dbReference>
<dbReference type="AlphaFoldDB" id="A0A939C6T3"/>
<organism evidence="2 3">
    <name type="scientific">Nakamurella flavida</name>
    <dbReference type="NCBI Taxonomy" id="363630"/>
    <lineage>
        <taxon>Bacteria</taxon>
        <taxon>Bacillati</taxon>
        <taxon>Actinomycetota</taxon>
        <taxon>Actinomycetes</taxon>
        <taxon>Nakamurellales</taxon>
        <taxon>Nakamurellaceae</taxon>
        <taxon>Nakamurella</taxon>
    </lineage>
</organism>